<dbReference type="EMBL" id="BSYO01000036">
    <property type="protein sequence ID" value="GMH29440.1"/>
    <property type="molecule type" value="Genomic_DNA"/>
</dbReference>
<protein>
    <submittedName>
        <fullName evidence="13">Uncharacterized protein</fullName>
    </submittedName>
</protein>
<dbReference type="Pfam" id="PF05033">
    <property type="entry name" value="Pre-SET"/>
    <property type="match status" value="1"/>
</dbReference>
<comment type="caution">
    <text evidence="13">The sequence shown here is derived from an EMBL/GenBank/DDBJ whole genome shotgun (WGS) entry which is preliminary data.</text>
</comment>
<dbReference type="InterPro" id="IPR025794">
    <property type="entry name" value="H3-K9-MeTrfase_plant"/>
</dbReference>
<keyword evidence="3" id="KW-0489">Methyltransferase</keyword>
<gene>
    <name evidence="13" type="ORF">Nepgr_031283</name>
</gene>
<accession>A0AAD3TH38</accession>
<dbReference type="GO" id="GO:0042054">
    <property type="term" value="F:histone methyltransferase activity"/>
    <property type="evidence" value="ECO:0007669"/>
    <property type="project" value="InterPro"/>
</dbReference>
<dbReference type="PROSITE" id="PS51575">
    <property type="entry name" value="SAM_MT43_SUVAR39_2"/>
    <property type="match status" value="1"/>
</dbReference>
<dbReference type="Pfam" id="PF02182">
    <property type="entry name" value="SAD_SRA"/>
    <property type="match status" value="1"/>
</dbReference>
<dbReference type="SMART" id="SM00466">
    <property type="entry name" value="SRA"/>
    <property type="match status" value="1"/>
</dbReference>
<dbReference type="InterPro" id="IPR007728">
    <property type="entry name" value="Pre-SET_dom"/>
</dbReference>
<dbReference type="InterPro" id="IPR015947">
    <property type="entry name" value="PUA-like_sf"/>
</dbReference>
<dbReference type="SMART" id="SM00468">
    <property type="entry name" value="PreSET"/>
    <property type="match status" value="1"/>
</dbReference>
<feature type="domain" description="Pre-SET" evidence="10">
    <location>
        <begin position="479"/>
        <end position="540"/>
    </location>
</feature>
<dbReference type="GO" id="GO:0008270">
    <property type="term" value="F:zinc ion binding"/>
    <property type="evidence" value="ECO:0007669"/>
    <property type="project" value="InterPro"/>
</dbReference>
<evidence type="ECO:0000256" key="8">
    <source>
        <dbReference type="PROSITE-ProRule" id="PRU00358"/>
    </source>
</evidence>
<dbReference type="PROSITE" id="PS50867">
    <property type="entry name" value="PRE_SET"/>
    <property type="match status" value="1"/>
</dbReference>
<dbReference type="PROSITE" id="PS50280">
    <property type="entry name" value="SET"/>
    <property type="match status" value="1"/>
</dbReference>
<keyword evidence="7 8" id="KW-0539">Nucleus</keyword>
<evidence type="ECO:0000256" key="6">
    <source>
        <dbReference type="ARBA" id="ARBA00022853"/>
    </source>
</evidence>
<evidence type="ECO:0000259" key="10">
    <source>
        <dbReference type="PROSITE" id="PS50867"/>
    </source>
</evidence>
<dbReference type="InterPro" id="IPR036987">
    <property type="entry name" value="SRA-YDG_sf"/>
</dbReference>
<dbReference type="SUPFAM" id="SSF88697">
    <property type="entry name" value="PUA domain-like"/>
    <property type="match status" value="1"/>
</dbReference>
<dbReference type="GO" id="GO:0005694">
    <property type="term" value="C:chromosome"/>
    <property type="evidence" value="ECO:0007669"/>
    <property type="project" value="UniProtKB-SubCell"/>
</dbReference>
<evidence type="ECO:0000259" key="12">
    <source>
        <dbReference type="PROSITE" id="PS51015"/>
    </source>
</evidence>
<reference evidence="13" key="1">
    <citation type="submission" date="2023-05" db="EMBL/GenBank/DDBJ databases">
        <title>Nepenthes gracilis genome sequencing.</title>
        <authorList>
            <person name="Fukushima K."/>
        </authorList>
    </citation>
    <scope>NUCLEOTIDE SEQUENCE</scope>
    <source>
        <strain evidence="13">SING2019-196</strain>
    </source>
</reference>
<dbReference type="FunFam" id="2.30.280.10:FF:000003">
    <property type="entry name" value="Histone-lysine N-methyltransferase, H3 lysine-9 specific SUVH5"/>
    <property type="match status" value="1"/>
</dbReference>
<evidence type="ECO:0000256" key="4">
    <source>
        <dbReference type="ARBA" id="ARBA00022679"/>
    </source>
</evidence>
<dbReference type="Pfam" id="PF00856">
    <property type="entry name" value="SET"/>
    <property type="match status" value="1"/>
</dbReference>
<keyword evidence="2" id="KW-0158">Chromosome</keyword>
<keyword evidence="6" id="KW-0156">Chromatin regulator</keyword>
<evidence type="ECO:0000256" key="3">
    <source>
        <dbReference type="ARBA" id="ARBA00022603"/>
    </source>
</evidence>
<dbReference type="InterPro" id="IPR046341">
    <property type="entry name" value="SET_dom_sf"/>
</dbReference>
<dbReference type="GO" id="GO:0032259">
    <property type="term" value="P:methylation"/>
    <property type="evidence" value="ECO:0007669"/>
    <property type="project" value="UniProtKB-KW"/>
</dbReference>
<sequence length="706" mass="78764">MEGQESSEFLHPTGSVDKSKVLSVKPLRSLFPVFSSAPPGVSSNPPAHPSPFVCVPPSGPFPPWLSPFYPFWSPTKCQRHMEGNSSAAMLNNSRAWNGNTTPLMKNDVAYSQTDSGFVEEDGYDSSHDQTAHYSHSFSMHGTDAEVVSKIERQKNKPHKRLRGGQDVNLSVPDTDAVADDFLSKINLMVFDTFQRADGDKDSVPYILMTYDMLRRRITQIEDGRDATPGVTRRPDLRAGTILMNKGIRTNIKKRVGAVPGVEVGDIFFFRMEMCLVGLHAPCMAGIDYMSLKVTQNEEPLAVSIVYSGGYEDNAENGDVLIYSGQGGNIRRKGRQIIEQKLERGNLALEKSFRRGNEVRVIHGVKDVANPMGKVYVYDGLYKIQDSWMENGTSGCSVFKYKLVKLPGQPEAFKLWRLIQQWKEGIVTRAGVILPDLTSGLENIPVSLVNDIDDEKGLAHFTYYRGLKYSRPVNLPSPCSSCNCQGACQPGDSRCTCIQKNGGYLPYTASGVLVNHKSLIHECGPSCPCPPTCRGRVSQAGFKVRLEVFKTKDKGWGLRSWEPIRAGCFICEYAGEVVNKYDSDKFGLDYNDHYIFDATRIFEPLEAMPCDLYVSDNIPVPLVVNSKYIGNVARFMNHSCSPNVFWQPVLRGNNNEGSFHIAFFAIKHISPMSELTYDYGKIQPDTADHRKQKCLCGSIKCRGFFYQ</sequence>
<keyword evidence="14" id="KW-1185">Reference proteome</keyword>
<dbReference type="Gene3D" id="2.30.280.10">
    <property type="entry name" value="SRA-YDG"/>
    <property type="match status" value="1"/>
</dbReference>
<feature type="domain" description="YDG" evidence="12">
    <location>
        <begin position="256"/>
        <end position="404"/>
    </location>
</feature>
<dbReference type="PANTHER" id="PTHR45660:SF13">
    <property type="entry name" value="HISTONE-LYSINE N-METHYLTRANSFERASE SETMAR"/>
    <property type="match status" value="1"/>
</dbReference>
<dbReference type="SMART" id="SM00317">
    <property type="entry name" value="SET"/>
    <property type="match status" value="1"/>
</dbReference>
<feature type="domain" description="Post-SET" evidence="11">
    <location>
        <begin position="689"/>
        <end position="705"/>
    </location>
</feature>
<dbReference type="InterPro" id="IPR003105">
    <property type="entry name" value="SRA_YDG"/>
</dbReference>
<dbReference type="InterPro" id="IPR001214">
    <property type="entry name" value="SET_dom"/>
</dbReference>
<evidence type="ECO:0000256" key="7">
    <source>
        <dbReference type="ARBA" id="ARBA00023242"/>
    </source>
</evidence>
<dbReference type="Proteomes" id="UP001279734">
    <property type="component" value="Unassembled WGS sequence"/>
</dbReference>
<name>A0AAD3TH38_NEPGR</name>
<evidence type="ECO:0000259" key="11">
    <source>
        <dbReference type="PROSITE" id="PS50868"/>
    </source>
</evidence>
<dbReference type="SUPFAM" id="SSF82199">
    <property type="entry name" value="SET domain"/>
    <property type="match status" value="1"/>
</dbReference>
<dbReference type="AlphaFoldDB" id="A0AAD3TH38"/>
<dbReference type="GO" id="GO:0005634">
    <property type="term" value="C:nucleus"/>
    <property type="evidence" value="ECO:0007669"/>
    <property type="project" value="UniProtKB-SubCell"/>
</dbReference>
<evidence type="ECO:0000313" key="14">
    <source>
        <dbReference type="Proteomes" id="UP001279734"/>
    </source>
</evidence>
<dbReference type="InterPro" id="IPR051357">
    <property type="entry name" value="H3K9_HMTase_SUVAR3-9"/>
</dbReference>
<dbReference type="PROSITE" id="PS51015">
    <property type="entry name" value="YDG"/>
    <property type="match status" value="1"/>
</dbReference>
<proteinExistence type="predicted"/>
<dbReference type="Gene3D" id="2.170.270.10">
    <property type="entry name" value="SET domain"/>
    <property type="match status" value="1"/>
</dbReference>
<dbReference type="InterPro" id="IPR003616">
    <property type="entry name" value="Post-SET_dom"/>
</dbReference>
<feature type="domain" description="SET" evidence="9">
    <location>
        <begin position="543"/>
        <end position="679"/>
    </location>
</feature>
<keyword evidence="4" id="KW-0808">Transferase</keyword>
<evidence type="ECO:0000256" key="1">
    <source>
        <dbReference type="ARBA" id="ARBA00004286"/>
    </source>
</evidence>
<evidence type="ECO:0000256" key="2">
    <source>
        <dbReference type="ARBA" id="ARBA00022454"/>
    </source>
</evidence>
<evidence type="ECO:0000313" key="13">
    <source>
        <dbReference type="EMBL" id="GMH29440.1"/>
    </source>
</evidence>
<evidence type="ECO:0000259" key="9">
    <source>
        <dbReference type="PROSITE" id="PS50280"/>
    </source>
</evidence>
<comment type="subcellular location">
    <subcellularLocation>
        <location evidence="1">Chromosome</location>
    </subcellularLocation>
    <subcellularLocation>
        <location evidence="8">Nucleus</location>
    </subcellularLocation>
</comment>
<dbReference type="GO" id="GO:0003690">
    <property type="term" value="F:double-stranded DNA binding"/>
    <property type="evidence" value="ECO:0007669"/>
    <property type="project" value="TreeGrafter"/>
</dbReference>
<dbReference type="PROSITE" id="PS50868">
    <property type="entry name" value="POST_SET"/>
    <property type="match status" value="1"/>
</dbReference>
<evidence type="ECO:0000256" key="5">
    <source>
        <dbReference type="ARBA" id="ARBA00022691"/>
    </source>
</evidence>
<keyword evidence="5" id="KW-0949">S-adenosyl-L-methionine</keyword>
<dbReference type="PANTHER" id="PTHR45660">
    <property type="entry name" value="HISTONE-LYSINE N-METHYLTRANSFERASE SETMAR"/>
    <property type="match status" value="1"/>
</dbReference>
<organism evidence="13 14">
    <name type="scientific">Nepenthes gracilis</name>
    <name type="common">Slender pitcher plant</name>
    <dbReference type="NCBI Taxonomy" id="150966"/>
    <lineage>
        <taxon>Eukaryota</taxon>
        <taxon>Viridiplantae</taxon>
        <taxon>Streptophyta</taxon>
        <taxon>Embryophyta</taxon>
        <taxon>Tracheophyta</taxon>
        <taxon>Spermatophyta</taxon>
        <taxon>Magnoliopsida</taxon>
        <taxon>eudicotyledons</taxon>
        <taxon>Gunneridae</taxon>
        <taxon>Pentapetalae</taxon>
        <taxon>Caryophyllales</taxon>
        <taxon>Nepenthaceae</taxon>
        <taxon>Nepenthes</taxon>
    </lineage>
</organism>